<evidence type="ECO:0000313" key="3">
    <source>
        <dbReference type="Proteomes" id="UP000177605"/>
    </source>
</evidence>
<feature type="compositionally biased region" description="Basic and acidic residues" evidence="1">
    <location>
        <begin position="65"/>
        <end position="78"/>
    </location>
</feature>
<reference evidence="2 3" key="1">
    <citation type="journal article" date="2016" name="Nat. Commun.">
        <title>Thousands of microbial genomes shed light on interconnected biogeochemical processes in an aquifer system.</title>
        <authorList>
            <person name="Anantharaman K."/>
            <person name="Brown C.T."/>
            <person name="Hug L.A."/>
            <person name="Sharon I."/>
            <person name="Castelle C.J."/>
            <person name="Probst A.J."/>
            <person name="Thomas B.C."/>
            <person name="Singh A."/>
            <person name="Wilkins M.J."/>
            <person name="Karaoz U."/>
            <person name="Brodie E.L."/>
            <person name="Williams K.H."/>
            <person name="Hubbard S.S."/>
            <person name="Banfield J.F."/>
        </authorList>
    </citation>
    <scope>NUCLEOTIDE SEQUENCE [LARGE SCALE GENOMIC DNA]</scope>
</reference>
<dbReference type="Proteomes" id="UP000177605">
    <property type="component" value="Unassembled WGS sequence"/>
</dbReference>
<proteinExistence type="predicted"/>
<feature type="compositionally biased region" description="Basic and acidic residues" evidence="1">
    <location>
        <begin position="94"/>
        <end position="109"/>
    </location>
</feature>
<evidence type="ECO:0000313" key="2">
    <source>
        <dbReference type="EMBL" id="OGN06412.1"/>
    </source>
</evidence>
<name>A0A1F8EZV7_9BACT</name>
<organism evidence="2 3">
    <name type="scientific">Candidatus Yanofskybacteria bacterium RIFCSPHIGHO2_01_FULL_48_25b</name>
    <dbReference type="NCBI Taxonomy" id="1802672"/>
    <lineage>
        <taxon>Bacteria</taxon>
        <taxon>Candidatus Yanofskyibacteriota</taxon>
    </lineage>
</organism>
<gene>
    <name evidence="2" type="ORF">A2669_01445</name>
</gene>
<accession>A0A1F8EZV7</accession>
<sequence length="109" mass="12296">MTVVALMGPDRRTPTPLTRHQVHLTHRLASPSLFGDERLQGKLAYVFEPLNTHVPEELRVETVRDLRHGRSRRRDDRTSFTGATSNGGADGDQDDRPEQTDTDSHVLLL</sequence>
<protein>
    <submittedName>
        <fullName evidence="2">Uncharacterized protein</fullName>
    </submittedName>
</protein>
<evidence type="ECO:0000256" key="1">
    <source>
        <dbReference type="SAM" id="MobiDB-lite"/>
    </source>
</evidence>
<dbReference type="EMBL" id="MGJM01000014">
    <property type="protein sequence ID" value="OGN06412.1"/>
    <property type="molecule type" value="Genomic_DNA"/>
</dbReference>
<dbReference type="AlphaFoldDB" id="A0A1F8EZV7"/>
<comment type="caution">
    <text evidence="2">The sequence shown here is derived from an EMBL/GenBank/DDBJ whole genome shotgun (WGS) entry which is preliminary data.</text>
</comment>
<feature type="region of interest" description="Disordered" evidence="1">
    <location>
        <begin position="65"/>
        <end position="109"/>
    </location>
</feature>